<accession>A0A015W037</accession>
<comment type="caution">
    <text evidence="1">The sequence shown here is derived from an EMBL/GenBank/DDBJ whole genome shotgun (WGS) entry which is preliminary data.</text>
</comment>
<name>A0A015W037_BACFG</name>
<dbReference type="EMBL" id="JGDB01000042">
    <property type="protein sequence ID" value="EXY91583.1"/>
    <property type="molecule type" value="Genomic_DNA"/>
</dbReference>
<gene>
    <name evidence="1" type="ORF">M125_1716</name>
</gene>
<proteinExistence type="predicted"/>
<evidence type="ECO:0000313" key="1">
    <source>
        <dbReference type="EMBL" id="EXY91583.1"/>
    </source>
</evidence>
<reference evidence="1 2" key="1">
    <citation type="submission" date="2014-02" db="EMBL/GenBank/DDBJ databases">
        <authorList>
            <person name="Sears C."/>
            <person name="Carroll K."/>
            <person name="Sack B.R."/>
            <person name="Qadri F."/>
            <person name="Myers L.L."/>
            <person name="Chung G.-T."/>
            <person name="Escheverria P."/>
            <person name="Fraser C.M."/>
            <person name="Sadzewicz L."/>
            <person name="Shefchek K.A."/>
            <person name="Tallon L."/>
            <person name="Das S.P."/>
            <person name="Daugherty S."/>
            <person name="Mongodin E.F."/>
        </authorList>
    </citation>
    <scope>NUCLEOTIDE SEQUENCE [LARGE SCALE GENOMIC DNA]</scope>
    <source>
        <strain evidence="2">3998T(B)3</strain>
    </source>
</reference>
<evidence type="ECO:0000313" key="2">
    <source>
        <dbReference type="Proteomes" id="UP000020773"/>
    </source>
</evidence>
<organism evidence="1 2">
    <name type="scientific">Bacteroides fragilis str. 3998T(B)3</name>
    <dbReference type="NCBI Taxonomy" id="1339316"/>
    <lineage>
        <taxon>Bacteria</taxon>
        <taxon>Pseudomonadati</taxon>
        <taxon>Bacteroidota</taxon>
        <taxon>Bacteroidia</taxon>
        <taxon>Bacteroidales</taxon>
        <taxon>Bacteroidaceae</taxon>
        <taxon>Bacteroides</taxon>
    </lineage>
</organism>
<dbReference type="Proteomes" id="UP000020773">
    <property type="component" value="Unassembled WGS sequence"/>
</dbReference>
<dbReference type="PROSITE" id="PS51257">
    <property type="entry name" value="PROKAR_LIPOPROTEIN"/>
    <property type="match status" value="1"/>
</dbReference>
<dbReference type="AlphaFoldDB" id="A0A015W037"/>
<protein>
    <submittedName>
        <fullName evidence="1">Uncharacterized protein</fullName>
    </submittedName>
</protein>
<sequence>MKSYRLPCFVCPVPDKWGVAFVLIPFSSFSCQKEKNIPWGVTGSFAVQVKREERRCQNRAFFLQKAGF</sequence>